<dbReference type="PANTHER" id="PTHR42759">
    <property type="entry name" value="MOXR FAMILY PROTEIN"/>
    <property type="match status" value="1"/>
</dbReference>
<protein>
    <submittedName>
        <fullName evidence="3">MoxR family ATPase</fullName>
    </submittedName>
</protein>
<dbReference type="PANTHER" id="PTHR42759:SF1">
    <property type="entry name" value="MAGNESIUM-CHELATASE SUBUNIT CHLD"/>
    <property type="match status" value="1"/>
</dbReference>
<dbReference type="InterPro" id="IPR003593">
    <property type="entry name" value="AAA+_ATPase"/>
</dbReference>
<feature type="domain" description="AAA+ ATPase" evidence="2">
    <location>
        <begin position="47"/>
        <end position="219"/>
    </location>
</feature>
<organism evidence="3 4">
    <name type="scientific">Aetokthonos hydrillicola Thurmond2011</name>
    <dbReference type="NCBI Taxonomy" id="2712845"/>
    <lineage>
        <taxon>Bacteria</taxon>
        <taxon>Bacillati</taxon>
        <taxon>Cyanobacteriota</taxon>
        <taxon>Cyanophyceae</taxon>
        <taxon>Nostocales</taxon>
        <taxon>Hapalosiphonaceae</taxon>
        <taxon>Aetokthonos</taxon>
    </lineage>
</organism>
<keyword evidence="4" id="KW-1185">Reference proteome</keyword>
<reference evidence="4" key="1">
    <citation type="journal article" date="2021" name="Science">
        <title>Hunting the eagle killer: A cyanobacterial neurotoxin causes vacuolar myelinopathy.</title>
        <authorList>
            <person name="Breinlinger S."/>
            <person name="Phillips T.J."/>
            <person name="Haram B.N."/>
            <person name="Mares J."/>
            <person name="Martinez Yerena J.A."/>
            <person name="Hrouzek P."/>
            <person name="Sobotka R."/>
            <person name="Henderson W.M."/>
            <person name="Schmieder P."/>
            <person name="Williams S.M."/>
            <person name="Lauderdale J.D."/>
            <person name="Wilde H.D."/>
            <person name="Gerrin W."/>
            <person name="Kust A."/>
            <person name="Washington J.W."/>
            <person name="Wagner C."/>
            <person name="Geier B."/>
            <person name="Liebeke M."/>
            <person name="Enke H."/>
            <person name="Niedermeyer T.H.J."/>
            <person name="Wilde S.B."/>
        </authorList>
    </citation>
    <scope>NUCLEOTIDE SEQUENCE [LARGE SCALE GENOMIC DNA]</scope>
    <source>
        <strain evidence="4">Thurmond2011</strain>
    </source>
</reference>
<evidence type="ECO:0000313" key="3">
    <source>
        <dbReference type="EMBL" id="MDR9893551.1"/>
    </source>
</evidence>
<gene>
    <name evidence="3" type="ORF">G7B40_002990</name>
</gene>
<feature type="coiled-coil region" evidence="1">
    <location>
        <begin position="221"/>
        <end position="267"/>
    </location>
</feature>
<evidence type="ECO:0000313" key="4">
    <source>
        <dbReference type="Proteomes" id="UP000667802"/>
    </source>
</evidence>
<dbReference type="InterPro" id="IPR003959">
    <property type="entry name" value="ATPase_AAA_core"/>
</dbReference>
<dbReference type="SMART" id="SM00382">
    <property type="entry name" value="AAA"/>
    <property type="match status" value="1"/>
</dbReference>
<dbReference type="Proteomes" id="UP000667802">
    <property type="component" value="Unassembled WGS sequence"/>
</dbReference>
<dbReference type="EMBL" id="JAALHA020000001">
    <property type="protein sequence ID" value="MDR9893551.1"/>
    <property type="molecule type" value="Genomic_DNA"/>
</dbReference>
<dbReference type="GO" id="GO:0016887">
    <property type="term" value="F:ATP hydrolysis activity"/>
    <property type="evidence" value="ECO:0007669"/>
    <property type="project" value="InterPro"/>
</dbReference>
<dbReference type="InterPro" id="IPR027417">
    <property type="entry name" value="P-loop_NTPase"/>
</dbReference>
<name>A0AAP5I2L6_9CYAN</name>
<evidence type="ECO:0000256" key="1">
    <source>
        <dbReference type="SAM" id="Coils"/>
    </source>
</evidence>
<proteinExistence type="predicted"/>
<evidence type="ECO:0000259" key="2">
    <source>
        <dbReference type="SMART" id="SM00382"/>
    </source>
</evidence>
<dbReference type="CDD" id="cd00009">
    <property type="entry name" value="AAA"/>
    <property type="match status" value="1"/>
</dbReference>
<dbReference type="RefSeq" id="WP_208344973.1">
    <property type="nucleotide sequence ID" value="NZ_CAWQFN010000564.1"/>
</dbReference>
<accession>A0AAP5I2L6</accession>
<dbReference type="GO" id="GO:0005524">
    <property type="term" value="F:ATP binding"/>
    <property type="evidence" value="ECO:0007669"/>
    <property type="project" value="InterPro"/>
</dbReference>
<dbReference type="AlphaFoldDB" id="A0AAP5I2L6"/>
<dbReference type="SUPFAM" id="SSF52540">
    <property type="entry name" value="P-loop containing nucleoside triphosphate hydrolases"/>
    <property type="match status" value="1"/>
</dbReference>
<dbReference type="Pfam" id="PF00004">
    <property type="entry name" value="AAA"/>
    <property type="match status" value="1"/>
</dbReference>
<sequence length="331" mass="38312">MAEQQLIYTYTGTVNPKPGDKDDDGQFLYPYIPSPELVKVVNLAIHLQRPLLLKGEPGCGKTKLARAVAYELNLDYKEWNIKSTSRAKDGLYTYDAVGRLRDAQLLSANRLSKPERDNTIKKFENPSDYVKYGSLGEAINNKQKRTVLLIDEIDKADIDFPNDLLIELDKFKFEIEETGEKITAKYPPIIFITSNDEKALSDAFLRRCLFHYMEFPKPERLKEIINAHLEHEKKINEQEKLQSNNLLEEIVNKFSHLREEMEKKNGKSGKKVSTSELLDWVKAIIYEIDKDKNKNKEVSRLFDQELHPGVLLKSWEDYQNFAKLIKLEGNS</sequence>
<dbReference type="InterPro" id="IPR050764">
    <property type="entry name" value="CbbQ/NirQ/NorQ/GpvN"/>
</dbReference>
<keyword evidence="1" id="KW-0175">Coiled coil</keyword>
<dbReference type="Gene3D" id="3.40.50.300">
    <property type="entry name" value="P-loop containing nucleotide triphosphate hydrolases"/>
    <property type="match status" value="1"/>
</dbReference>
<comment type="caution">
    <text evidence="3">The sequence shown here is derived from an EMBL/GenBank/DDBJ whole genome shotgun (WGS) entry which is preliminary data.</text>
</comment>